<reference evidence="1 2" key="1">
    <citation type="journal article" date="2016" name="Sci. Rep.">
        <title>The Dendrobium catenatum Lindl. genome sequence provides insights into polysaccharide synthase, floral development and adaptive evolution.</title>
        <authorList>
            <person name="Zhang G.Q."/>
            <person name="Xu Q."/>
            <person name="Bian C."/>
            <person name="Tsai W.C."/>
            <person name="Yeh C.M."/>
            <person name="Liu K.W."/>
            <person name="Yoshida K."/>
            <person name="Zhang L.S."/>
            <person name="Chang S.B."/>
            <person name="Chen F."/>
            <person name="Shi Y."/>
            <person name="Su Y.Y."/>
            <person name="Zhang Y.Q."/>
            <person name="Chen L.J."/>
            <person name="Yin Y."/>
            <person name="Lin M."/>
            <person name="Huang H."/>
            <person name="Deng H."/>
            <person name="Wang Z.W."/>
            <person name="Zhu S.L."/>
            <person name="Zhao X."/>
            <person name="Deng C."/>
            <person name="Niu S.C."/>
            <person name="Huang J."/>
            <person name="Wang M."/>
            <person name="Liu G.H."/>
            <person name="Yang H.J."/>
            <person name="Xiao X.J."/>
            <person name="Hsiao Y.Y."/>
            <person name="Wu W.L."/>
            <person name="Chen Y.Y."/>
            <person name="Mitsuda N."/>
            <person name="Ohme-Takagi M."/>
            <person name="Luo Y.B."/>
            <person name="Van de Peer Y."/>
            <person name="Liu Z.J."/>
        </authorList>
    </citation>
    <scope>NUCLEOTIDE SEQUENCE [LARGE SCALE GENOMIC DNA]</scope>
    <source>
        <tissue evidence="1">The whole plant</tissue>
    </source>
</reference>
<keyword evidence="2" id="KW-1185">Reference proteome</keyword>
<accession>A0A2I0WEU8</accession>
<dbReference type="AlphaFoldDB" id="A0A2I0WEU8"/>
<reference evidence="1 2" key="2">
    <citation type="journal article" date="2017" name="Nature">
        <title>The Apostasia genome and the evolution of orchids.</title>
        <authorList>
            <person name="Zhang G.Q."/>
            <person name="Liu K.W."/>
            <person name="Li Z."/>
            <person name="Lohaus R."/>
            <person name="Hsiao Y.Y."/>
            <person name="Niu S.C."/>
            <person name="Wang J.Y."/>
            <person name="Lin Y.C."/>
            <person name="Xu Q."/>
            <person name="Chen L.J."/>
            <person name="Yoshida K."/>
            <person name="Fujiwara S."/>
            <person name="Wang Z.W."/>
            <person name="Zhang Y.Q."/>
            <person name="Mitsuda N."/>
            <person name="Wang M."/>
            <person name="Liu G.H."/>
            <person name="Pecoraro L."/>
            <person name="Huang H.X."/>
            <person name="Xiao X.J."/>
            <person name="Lin M."/>
            <person name="Wu X.Y."/>
            <person name="Wu W.L."/>
            <person name="Chen Y.Y."/>
            <person name="Chang S.B."/>
            <person name="Sakamoto S."/>
            <person name="Ohme-Takagi M."/>
            <person name="Yagi M."/>
            <person name="Zeng S.J."/>
            <person name="Shen C.Y."/>
            <person name="Yeh C.M."/>
            <person name="Luo Y.B."/>
            <person name="Tsai W.C."/>
            <person name="Van de Peer Y."/>
            <person name="Liu Z.J."/>
        </authorList>
    </citation>
    <scope>NUCLEOTIDE SEQUENCE [LARGE SCALE GENOMIC DNA]</scope>
    <source>
        <tissue evidence="1">The whole plant</tissue>
    </source>
</reference>
<protein>
    <submittedName>
        <fullName evidence="1">Uncharacterized protein</fullName>
    </submittedName>
</protein>
<dbReference type="Proteomes" id="UP000233837">
    <property type="component" value="Unassembled WGS sequence"/>
</dbReference>
<dbReference type="EMBL" id="KZ502685">
    <property type="protein sequence ID" value="PKU74175.1"/>
    <property type="molecule type" value="Genomic_DNA"/>
</dbReference>
<gene>
    <name evidence="1" type="ORF">MA16_Dca020151</name>
</gene>
<evidence type="ECO:0000313" key="2">
    <source>
        <dbReference type="Proteomes" id="UP000233837"/>
    </source>
</evidence>
<sequence>MSGAAVVKVEAKSALSRGEVGVLGAELRCHRVCARSSLGLHVGSLLRHEVRHKAVSALSGDTRS</sequence>
<organism evidence="1 2">
    <name type="scientific">Dendrobium catenatum</name>
    <dbReference type="NCBI Taxonomy" id="906689"/>
    <lineage>
        <taxon>Eukaryota</taxon>
        <taxon>Viridiplantae</taxon>
        <taxon>Streptophyta</taxon>
        <taxon>Embryophyta</taxon>
        <taxon>Tracheophyta</taxon>
        <taxon>Spermatophyta</taxon>
        <taxon>Magnoliopsida</taxon>
        <taxon>Liliopsida</taxon>
        <taxon>Asparagales</taxon>
        <taxon>Orchidaceae</taxon>
        <taxon>Epidendroideae</taxon>
        <taxon>Malaxideae</taxon>
        <taxon>Dendrobiinae</taxon>
        <taxon>Dendrobium</taxon>
    </lineage>
</organism>
<proteinExistence type="predicted"/>
<evidence type="ECO:0000313" key="1">
    <source>
        <dbReference type="EMBL" id="PKU74175.1"/>
    </source>
</evidence>
<name>A0A2I0WEU8_9ASPA</name>